<dbReference type="AlphaFoldDB" id="A0A2S6I754"/>
<evidence type="ECO:0000313" key="2">
    <source>
        <dbReference type="EMBL" id="PPK87333.1"/>
    </source>
</evidence>
<sequence length="215" mass="23160">MACKAMACAMILLCASSCHVFKPENRPRAGISRQQLFTATANVGGVDKVLPTMFWSHYDATQRGGVYLVMPDGTVKVLAENPPDVALSSAITTLAKAKVKDEIEAEAKLTAITSVAELGSRNAANYMIRDLAFRIEALQNNTGGIDPAVIDLYKELLTVAESVSASENISQSDVARSEEITAIIKLIETLNDPEYNGIEIDPGLIDSMLRNASER</sequence>
<evidence type="ECO:0000313" key="3">
    <source>
        <dbReference type="Proteomes" id="UP000237662"/>
    </source>
</evidence>
<keyword evidence="1" id="KW-0732">Signal</keyword>
<reference evidence="2 3" key="1">
    <citation type="submission" date="2018-02" db="EMBL/GenBank/DDBJ databases">
        <title>Genomic Encyclopedia of Archaeal and Bacterial Type Strains, Phase II (KMG-II): from individual species to whole genera.</title>
        <authorList>
            <person name="Goeker M."/>
        </authorList>
    </citation>
    <scope>NUCLEOTIDE SEQUENCE [LARGE SCALE GENOMIC DNA]</scope>
    <source>
        <strain evidence="2 3">DSM 29526</strain>
    </source>
</reference>
<organism evidence="2 3">
    <name type="scientific">Neolewinella xylanilytica</name>
    <dbReference type="NCBI Taxonomy" id="1514080"/>
    <lineage>
        <taxon>Bacteria</taxon>
        <taxon>Pseudomonadati</taxon>
        <taxon>Bacteroidota</taxon>
        <taxon>Saprospiria</taxon>
        <taxon>Saprospirales</taxon>
        <taxon>Lewinellaceae</taxon>
        <taxon>Neolewinella</taxon>
    </lineage>
</organism>
<name>A0A2S6I754_9BACT</name>
<dbReference type="EMBL" id="PTJC01000005">
    <property type="protein sequence ID" value="PPK87333.1"/>
    <property type="molecule type" value="Genomic_DNA"/>
</dbReference>
<gene>
    <name evidence="2" type="ORF">CLV84_0273</name>
</gene>
<protein>
    <submittedName>
        <fullName evidence="2">Uncharacterized protein</fullName>
    </submittedName>
</protein>
<dbReference type="Proteomes" id="UP000237662">
    <property type="component" value="Unassembled WGS sequence"/>
</dbReference>
<feature type="signal peptide" evidence="1">
    <location>
        <begin position="1"/>
        <end position="20"/>
    </location>
</feature>
<accession>A0A2S6I754</accession>
<evidence type="ECO:0000256" key="1">
    <source>
        <dbReference type="SAM" id="SignalP"/>
    </source>
</evidence>
<comment type="caution">
    <text evidence="2">The sequence shown here is derived from an EMBL/GenBank/DDBJ whole genome shotgun (WGS) entry which is preliminary data.</text>
</comment>
<proteinExistence type="predicted"/>
<keyword evidence="3" id="KW-1185">Reference proteome</keyword>
<feature type="chain" id="PRO_5015634361" evidence="1">
    <location>
        <begin position="21"/>
        <end position="215"/>
    </location>
</feature>